<feature type="binding site" evidence="18">
    <location>
        <position position="233"/>
    </location>
    <ligand>
        <name>UDP-N-acetyl-alpha-D-glucosamine</name>
        <dbReference type="ChEBI" id="CHEBI:57705"/>
    </ligand>
</feature>
<feature type="region of interest" description="Linker" evidence="18">
    <location>
        <begin position="236"/>
        <end position="256"/>
    </location>
</feature>
<comment type="subunit">
    <text evidence="18">Homotrimer.</text>
</comment>
<evidence type="ECO:0000256" key="12">
    <source>
        <dbReference type="ARBA" id="ARBA00023268"/>
    </source>
</evidence>
<organism evidence="20 21">
    <name type="scientific">Desulfomicrobium apsheronum</name>
    <dbReference type="NCBI Taxonomy" id="52560"/>
    <lineage>
        <taxon>Bacteria</taxon>
        <taxon>Pseudomonadati</taxon>
        <taxon>Thermodesulfobacteriota</taxon>
        <taxon>Desulfovibrionia</taxon>
        <taxon>Desulfovibrionales</taxon>
        <taxon>Desulfomicrobiaceae</taxon>
        <taxon>Desulfomicrobium</taxon>
    </lineage>
</organism>
<keyword evidence="8 18" id="KW-0677">Repeat</keyword>
<dbReference type="NCBIfam" id="TIGR01173">
    <property type="entry name" value="glmU"/>
    <property type="match status" value="1"/>
</dbReference>
<feature type="binding site" evidence="18">
    <location>
        <position position="75"/>
    </location>
    <ligand>
        <name>UDP-N-acetyl-alpha-D-glucosamine</name>
        <dbReference type="ChEBI" id="CHEBI:57705"/>
    </ligand>
</feature>
<feature type="binding site" evidence="18">
    <location>
        <position position="382"/>
    </location>
    <ligand>
        <name>UDP-N-acetyl-alpha-D-glucosamine</name>
        <dbReference type="ChEBI" id="CHEBI:57705"/>
    </ligand>
</feature>
<keyword evidence="6 18" id="KW-0548">Nucleotidyltransferase</keyword>
<feature type="binding site" evidence="18">
    <location>
        <begin position="10"/>
        <end position="13"/>
    </location>
    <ligand>
        <name>UDP-N-acetyl-alpha-D-glucosamine</name>
        <dbReference type="ChEBI" id="CHEBI:57705"/>
    </ligand>
</feature>
<dbReference type="GO" id="GO:0006048">
    <property type="term" value="P:UDP-N-acetylglucosamine biosynthetic process"/>
    <property type="evidence" value="ECO:0007669"/>
    <property type="project" value="UniProtKB-UniPathway"/>
</dbReference>
<feature type="binding site" evidence="18">
    <location>
        <position position="143"/>
    </location>
    <ligand>
        <name>UDP-N-acetyl-alpha-D-glucosamine</name>
        <dbReference type="ChEBI" id="CHEBI:57705"/>
    </ligand>
</feature>
<dbReference type="EC" id="2.7.7.23" evidence="18"/>
<dbReference type="GO" id="GO:0000902">
    <property type="term" value="P:cell morphogenesis"/>
    <property type="evidence" value="ECO:0007669"/>
    <property type="project" value="UniProtKB-UniRule"/>
</dbReference>
<dbReference type="InterPro" id="IPR005882">
    <property type="entry name" value="Bifunctional_GlmU"/>
</dbReference>
<name>A0A1I3NMN9_9BACT</name>
<evidence type="ECO:0000256" key="8">
    <source>
        <dbReference type="ARBA" id="ARBA00022737"/>
    </source>
</evidence>
<evidence type="ECO:0000256" key="9">
    <source>
        <dbReference type="ARBA" id="ARBA00022842"/>
    </source>
</evidence>
<dbReference type="InterPro" id="IPR018357">
    <property type="entry name" value="Hexapep_transf_CS"/>
</dbReference>
<keyword evidence="5 18" id="KW-0808">Transferase</keyword>
<dbReference type="STRING" id="52560.SAMN04488082_101332"/>
<dbReference type="UniPathway" id="UPA00113">
    <property type="reaction ID" value="UER00532"/>
</dbReference>
<dbReference type="GO" id="GO:0003977">
    <property type="term" value="F:UDP-N-acetylglucosamine diphosphorylase activity"/>
    <property type="evidence" value="ECO:0007669"/>
    <property type="project" value="UniProtKB-UniRule"/>
</dbReference>
<dbReference type="GO" id="GO:0019134">
    <property type="term" value="F:glucosamine-1-phosphate N-acetyltransferase activity"/>
    <property type="evidence" value="ECO:0007669"/>
    <property type="project" value="UniProtKB-UniRule"/>
</dbReference>
<feature type="binding site" evidence="18">
    <location>
        <position position="428"/>
    </location>
    <ligand>
        <name>acetyl-CoA</name>
        <dbReference type="ChEBI" id="CHEBI:57288"/>
    </ligand>
</feature>
<feature type="binding site" evidence="18">
    <location>
        <begin position="391"/>
        <end position="392"/>
    </location>
    <ligand>
        <name>acetyl-CoA</name>
        <dbReference type="ChEBI" id="CHEBI:57288"/>
    </ligand>
</feature>
<feature type="binding site" evidence="18">
    <location>
        <position position="106"/>
    </location>
    <ligand>
        <name>Mg(2+)</name>
        <dbReference type="ChEBI" id="CHEBI:18420"/>
    </ligand>
</feature>
<sequence length="460" mass="48911">MKPELGYVILAAGKGTRMHSDSPKVLQQVLGKPLLGYVYDALTHVPAAQIWTVVGFQAAKVEDCFPGQKGQFVLQEQQLGTGHAVMLAWERVAASGISHLCVLNGDTPHVPVDAIADLVELCVVQNAGMGMLTLRLENPFGYGRVIRNAEGYVERVVEEKDFCAADHGGEVFEVNSGVYVFDVQRCGPLLAKMDRSNAQQEYYLTQMIAICAAAGLPVAGLPFGSSDLLRGINSPRELVRFEESLRRKIVEGLLDAGVILRNSETIFIGPDVAVAPGAEIMGPCEIYGCSRIERGAFISSHCWIKDSILGPCQVKSFSHIEGSHIRAGASVGPYGRIRPGSDIGEDARVGNFVEVKKSVLHAGAKAGHLSYLGDSDIGPGVNIGAGTITCNYDGAKKHRTEIHENAFIGSNTALVAPVVVGAGALVAAGSVVTKNVPDGALCVARARQSNLDRKKKSLQS</sequence>
<evidence type="ECO:0000256" key="6">
    <source>
        <dbReference type="ARBA" id="ARBA00022695"/>
    </source>
</evidence>
<keyword evidence="13 18" id="KW-0012">Acyltransferase</keyword>
<dbReference type="AlphaFoldDB" id="A0A1I3NMN9"/>
<keyword evidence="11 18" id="KW-0573">Peptidoglycan synthesis</keyword>
<feature type="domain" description="MobA-like NTP transferase" evidence="19">
    <location>
        <begin position="8"/>
        <end position="123"/>
    </location>
</feature>
<dbReference type="UniPathway" id="UPA00973"/>
<keyword evidence="14 18" id="KW-0961">Cell wall biogenesis/degradation</keyword>
<evidence type="ECO:0000256" key="18">
    <source>
        <dbReference type="HAMAP-Rule" id="MF_01631"/>
    </source>
</evidence>
<gene>
    <name evidence="18" type="primary">glmU</name>
    <name evidence="20" type="ORF">SAMN04488082_101332</name>
</gene>
<dbReference type="GO" id="GO:0009245">
    <property type="term" value="P:lipid A biosynthetic process"/>
    <property type="evidence" value="ECO:0007669"/>
    <property type="project" value="UniProtKB-UniRule"/>
</dbReference>
<comment type="catalytic activity">
    <reaction evidence="15 18">
        <text>alpha-D-glucosamine 1-phosphate + acetyl-CoA = N-acetyl-alpha-D-glucosamine 1-phosphate + CoA + H(+)</text>
        <dbReference type="Rhea" id="RHEA:13725"/>
        <dbReference type="ChEBI" id="CHEBI:15378"/>
        <dbReference type="ChEBI" id="CHEBI:57287"/>
        <dbReference type="ChEBI" id="CHEBI:57288"/>
        <dbReference type="ChEBI" id="CHEBI:57776"/>
        <dbReference type="ChEBI" id="CHEBI:58516"/>
        <dbReference type="EC" id="2.3.1.157"/>
    </reaction>
</comment>
<dbReference type="Gene3D" id="2.160.10.10">
    <property type="entry name" value="Hexapeptide repeat proteins"/>
    <property type="match status" value="1"/>
</dbReference>
<dbReference type="Gene3D" id="3.90.550.10">
    <property type="entry name" value="Spore Coat Polysaccharide Biosynthesis Protein SpsA, Chain A"/>
    <property type="match status" value="1"/>
</dbReference>
<feature type="binding site" evidence="18">
    <location>
        <position position="445"/>
    </location>
    <ligand>
        <name>acetyl-CoA</name>
        <dbReference type="ChEBI" id="CHEBI:57288"/>
    </ligand>
</feature>
<feature type="region of interest" description="Pyrophosphorylase" evidence="18">
    <location>
        <begin position="1"/>
        <end position="235"/>
    </location>
</feature>
<dbReference type="OrthoDB" id="9775031at2"/>
<comment type="caution">
    <text evidence="18">Lacks conserved residue(s) required for the propagation of feature annotation.</text>
</comment>
<comment type="pathway">
    <text evidence="18">Bacterial outer membrane biogenesis; LPS lipid A biosynthesis.</text>
</comment>
<evidence type="ECO:0000313" key="20">
    <source>
        <dbReference type="EMBL" id="SFJ10541.1"/>
    </source>
</evidence>
<feature type="binding site" evidence="18">
    <location>
        <position position="338"/>
    </location>
    <ligand>
        <name>UDP-N-acetyl-alpha-D-glucosamine</name>
        <dbReference type="ChEBI" id="CHEBI:57705"/>
    </ligand>
</feature>
<evidence type="ECO:0000256" key="4">
    <source>
        <dbReference type="ARBA" id="ARBA00022490"/>
    </source>
</evidence>
<comment type="function">
    <text evidence="17 18">Catalyzes the last two sequential reactions in the de novo biosynthetic pathway for UDP-N-acetylglucosamine (UDP-GlcNAc). The C-terminal domain catalyzes the transfer of acetyl group from acetyl coenzyme A to glucosamine-1-phosphate (GlcN-1-P) to produce N-acetylglucosamine-1-phosphate (GlcNAc-1-P), which is converted into UDP-GlcNAc by the transfer of uridine 5-monophosphate (from uridine 5-triphosphate), a reaction catalyzed by the N-terminal domain.</text>
</comment>
<reference evidence="21" key="1">
    <citation type="submission" date="2016-10" db="EMBL/GenBank/DDBJ databases">
        <authorList>
            <person name="Varghese N."/>
            <person name="Submissions S."/>
        </authorList>
    </citation>
    <scope>NUCLEOTIDE SEQUENCE [LARGE SCALE GENOMIC DNA]</scope>
    <source>
        <strain evidence="21">DSM 5918</strain>
    </source>
</reference>
<evidence type="ECO:0000256" key="3">
    <source>
        <dbReference type="ARBA" id="ARBA00007947"/>
    </source>
</evidence>
<feature type="active site" description="Proton acceptor" evidence="18">
    <location>
        <position position="368"/>
    </location>
</feature>
<dbReference type="Proteomes" id="UP000198635">
    <property type="component" value="Unassembled WGS sequence"/>
</dbReference>
<evidence type="ECO:0000256" key="2">
    <source>
        <dbReference type="ARBA" id="ARBA00007707"/>
    </source>
</evidence>
<dbReference type="GO" id="GO:0000287">
    <property type="term" value="F:magnesium ion binding"/>
    <property type="evidence" value="ECO:0007669"/>
    <property type="project" value="UniProtKB-UniRule"/>
</dbReference>
<keyword evidence="12 18" id="KW-0511">Multifunctional enzyme</keyword>
<evidence type="ECO:0000256" key="1">
    <source>
        <dbReference type="ARBA" id="ARBA00004496"/>
    </source>
</evidence>
<feature type="region of interest" description="N-acetyltransferase" evidence="18">
    <location>
        <begin position="257"/>
        <end position="460"/>
    </location>
</feature>
<comment type="similarity">
    <text evidence="2 18">In the C-terminal section; belongs to the transferase hexapeptide repeat family.</text>
</comment>
<keyword evidence="9 18" id="KW-0460">Magnesium</keyword>
<comment type="pathway">
    <text evidence="18">Nucleotide-sugar biosynthesis; UDP-N-acetyl-alpha-D-glucosamine biosynthesis; UDP-N-acetyl-alpha-D-glucosamine from N-acetyl-alpha-D-glucosamine 1-phosphate: step 1/1.</text>
</comment>
<dbReference type="Pfam" id="PF00132">
    <property type="entry name" value="Hexapep"/>
    <property type="match status" value="1"/>
</dbReference>
<dbReference type="PROSITE" id="PS00101">
    <property type="entry name" value="HEXAPEP_TRANSFERASES"/>
    <property type="match status" value="1"/>
</dbReference>
<evidence type="ECO:0000256" key="7">
    <source>
        <dbReference type="ARBA" id="ARBA00022723"/>
    </source>
</evidence>
<protein>
    <recommendedName>
        <fullName evidence="18">Bifunctional protein GlmU</fullName>
    </recommendedName>
    <domain>
        <recommendedName>
            <fullName evidence="18">UDP-N-acetylglucosamine pyrophosphorylase</fullName>
            <ecNumber evidence="18">2.7.7.23</ecNumber>
        </recommendedName>
        <alternativeName>
            <fullName evidence="18">N-acetylglucosamine-1-phosphate uridyltransferase</fullName>
        </alternativeName>
    </domain>
    <domain>
        <recommendedName>
            <fullName evidence="18">Glucosamine-1-phosphate N-acetyltransferase</fullName>
            <ecNumber evidence="18">2.3.1.157</ecNumber>
        </recommendedName>
    </domain>
</protein>
<keyword evidence="21" id="KW-1185">Reference proteome</keyword>
<keyword evidence="7 18" id="KW-0479">Metal-binding</keyword>
<keyword evidence="4 18" id="KW-0963">Cytoplasm</keyword>
<feature type="binding site" evidence="18">
    <location>
        <position position="385"/>
    </location>
    <ligand>
        <name>acetyl-CoA</name>
        <dbReference type="ChEBI" id="CHEBI:57288"/>
    </ligand>
</feature>
<feature type="binding site" evidence="18">
    <location>
        <position position="356"/>
    </location>
    <ligand>
        <name>UDP-N-acetyl-alpha-D-glucosamine</name>
        <dbReference type="ChEBI" id="CHEBI:57705"/>
    </ligand>
</feature>
<feature type="binding site" evidence="18">
    <location>
        <begin position="80"/>
        <end position="81"/>
    </location>
    <ligand>
        <name>UDP-N-acetyl-alpha-D-glucosamine</name>
        <dbReference type="ChEBI" id="CHEBI:57705"/>
    </ligand>
</feature>
<dbReference type="RefSeq" id="WP_092372390.1">
    <property type="nucleotide sequence ID" value="NZ_FORX01000001.1"/>
</dbReference>
<dbReference type="GO" id="GO:0009252">
    <property type="term" value="P:peptidoglycan biosynthetic process"/>
    <property type="evidence" value="ECO:0007669"/>
    <property type="project" value="UniProtKB-UniRule"/>
</dbReference>
<dbReference type="Pfam" id="PF12804">
    <property type="entry name" value="NTP_transf_3"/>
    <property type="match status" value="1"/>
</dbReference>
<dbReference type="InterPro" id="IPR011004">
    <property type="entry name" value="Trimer_LpxA-like_sf"/>
</dbReference>
<feature type="binding site" evidence="18">
    <location>
        <position position="410"/>
    </location>
    <ligand>
        <name>acetyl-CoA</name>
        <dbReference type="ChEBI" id="CHEBI:57288"/>
    </ligand>
</feature>
<evidence type="ECO:0000256" key="5">
    <source>
        <dbReference type="ARBA" id="ARBA00022679"/>
    </source>
</evidence>
<comment type="similarity">
    <text evidence="3 18">In the N-terminal section; belongs to the N-acetylglucosamine-1-phosphate uridyltransferase family.</text>
</comment>
<dbReference type="SUPFAM" id="SSF53448">
    <property type="entry name" value="Nucleotide-diphospho-sugar transferases"/>
    <property type="match status" value="1"/>
</dbReference>
<dbReference type="InterPro" id="IPR029044">
    <property type="entry name" value="Nucleotide-diphossugar_trans"/>
</dbReference>
<evidence type="ECO:0000313" key="21">
    <source>
        <dbReference type="Proteomes" id="UP000198635"/>
    </source>
</evidence>
<dbReference type="SUPFAM" id="SSF51161">
    <property type="entry name" value="Trimeric LpxA-like enzymes"/>
    <property type="match status" value="1"/>
</dbReference>
<feature type="binding site" evidence="18">
    <location>
        <position position="233"/>
    </location>
    <ligand>
        <name>Mg(2+)</name>
        <dbReference type="ChEBI" id="CHEBI:18420"/>
    </ligand>
</feature>
<dbReference type="PANTHER" id="PTHR43584">
    <property type="entry name" value="NUCLEOTIDYL TRANSFERASE"/>
    <property type="match status" value="1"/>
</dbReference>
<dbReference type="EMBL" id="FORX01000001">
    <property type="protein sequence ID" value="SFJ10541.1"/>
    <property type="molecule type" value="Genomic_DNA"/>
</dbReference>
<evidence type="ECO:0000256" key="13">
    <source>
        <dbReference type="ARBA" id="ARBA00023315"/>
    </source>
</evidence>
<comment type="catalytic activity">
    <reaction evidence="16 18">
        <text>N-acetyl-alpha-D-glucosamine 1-phosphate + UTP + H(+) = UDP-N-acetyl-alpha-D-glucosamine + diphosphate</text>
        <dbReference type="Rhea" id="RHEA:13509"/>
        <dbReference type="ChEBI" id="CHEBI:15378"/>
        <dbReference type="ChEBI" id="CHEBI:33019"/>
        <dbReference type="ChEBI" id="CHEBI:46398"/>
        <dbReference type="ChEBI" id="CHEBI:57705"/>
        <dbReference type="ChEBI" id="CHEBI:57776"/>
        <dbReference type="EC" id="2.7.7.23"/>
    </reaction>
</comment>
<feature type="binding site" evidence="18">
    <location>
        <position position="175"/>
    </location>
    <ligand>
        <name>UDP-N-acetyl-alpha-D-glucosamine</name>
        <dbReference type="ChEBI" id="CHEBI:57705"/>
    </ligand>
</feature>
<keyword evidence="10 18" id="KW-0133">Cell shape</keyword>
<evidence type="ECO:0000256" key="14">
    <source>
        <dbReference type="ARBA" id="ARBA00023316"/>
    </source>
</evidence>
<accession>A0A1I3NMN9</accession>
<dbReference type="EC" id="2.3.1.157" evidence="18"/>
<evidence type="ECO:0000256" key="10">
    <source>
        <dbReference type="ARBA" id="ARBA00022960"/>
    </source>
</evidence>
<dbReference type="GO" id="GO:0005737">
    <property type="term" value="C:cytoplasm"/>
    <property type="evidence" value="ECO:0007669"/>
    <property type="project" value="UniProtKB-SubCell"/>
</dbReference>
<dbReference type="GO" id="GO:0008360">
    <property type="term" value="P:regulation of cell shape"/>
    <property type="evidence" value="ECO:0007669"/>
    <property type="project" value="UniProtKB-KW"/>
</dbReference>
<dbReference type="HAMAP" id="MF_01631">
    <property type="entry name" value="GlmU"/>
    <property type="match status" value="1"/>
</dbReference>
<proteinExistence type="inferred from homology"/>
<evidence type="ECO:0000256" key="17">
    <source>
        <dbReference type="ARBA" id="ARBA00049628"/>
    </source>
</evidence>
<evidence type="ECO:0000259" key="19">
    <source>
        <dbReference type="Pfam" id="PF12804"/>
    </source>
</evidence>
<comment type="pathway">
    <text evidence="18">Nucleotide-sugar biosynthesis; UDP-N-acetyl-alpha-D-glucosamine biosynthesis; N-acetyl-alpha-D-glucosamine 1-phosphate from alpha-D-glucosamine 6-phosphate (route II): step 2/2.</text>
</comment>
<dbReference type="CDD" id="cd02540">
    <property type="entry name" value="GT2_GlmU_N_bac"/>
    <property type="match status" value="1"/>
</dbReference>
<dbReference type="PANTHER" id="PTHR43584:SF3">
    <property type="entry name" value="BIFUNCTIONAL PROTEIN GLMU"/>
    <property type="match status" value="1"/>
</dbReference>
<feature type="binding site" evidence="18">
    <location>
        <position position="24"/>
    </location>
    <ligand>
        <name>UDP-N-acetyl-alpha-D-glucosamine</name>
        <dbReference type="ChEBI" id="CHEBI:57705"/>
    </ligand>
</feature>
<dbReference type="GO" id="GO:0016020">
    <property type="term" value="C:membrane"/>
    <property type="evidence" value="ECO:0007669"/>
    <property type="project" value="GOC"/>
</dbReference>
<evidence type="ECO:0000256" key="15">
    <source>
        <dbReference type="ARBA" id="ARBA00048247"/>
    </source>
</evidence>
<comment type="cofactor">
    <cofactor evidence="18">
        <name>Mg(2+)</name>
        <dbReference type="ChEBI" id="CHEBI:18420"/>
    </cofactor>
    <text evidence="18">Binds 1 Mg(2+) ion per subunit.</text>
</comment>
<dbReference type="InterPro" id="IPR025877">
    <property type="entry name" value="MobA-like_NTP_Trfase"/>
</dbReference>
<dbReference type="InterPro" id="IPR050065">
    <property type="entry name" value="GlmU-like"/>
</dbReference>
<comment type="subcellular location">
    <subcellularLocation>
        <location evidence="1 18">Cytoplasm</location>
    </subcellularLocation>
</comment>
<dbReference type="GO" id="GO:0071555">
    <property type="term" value="P:cell wall organization"/>
    <property type="evidence" value="ECO:0007669"/>
    <property type="project" value="UniProtKB-KW"/>
</dbReference>
<evidence type="ECO:0000256" key="16">
    <source>
        <dbReference type="ARBA" id="ARBA00048493"/>
    </source>
</evidence>
<dbReference type="CDD" id="cd03353">
    <property type="entry name" value="LbH_GlmU_C"/>
    <property type="match status" value="1"/>
</dbReference>
<evidence type="ECO:0000256" key="11">
    <source>
        <dbReference type="ARBA" id="ARBA00022984"/>
    </source>
</evidence>
<dbReference type="InterPro" id="IPR038009">
    <property type="entry name" value="GlmU_C_LbH"/>
</dbReference>
<feature type="binding site" evidence="18">
    <location>
        <position position="158"/>
    </location>
    <ligand>
        <name>UDP-N-acetyl-alpha-D-glucosamine</name>
        <dbReference type="ChEBI" id="CHEBI:57705"/>
    </ligand>
</feature>
<dbReference type="InterPro" id="IPR001451">
    <property type="entry name" value="Hexapep"/>
</dbReference>
<feature type="binding site" evidence="18">
    <location>
        <position position="371"/>
    </location>
    <ligand>
        <name>UDP-N-acetyl-alpha-D-glucosamine</name>
        <dbReference type="ChEBI" id="CHEBI:57705"/>
    </ligand>
</feature>